<evidence type="ECO:0000313" key="1">
    <source>
        <dbReference type="EMBL" id="ETW82867.1"/>
    </source>
</evidence>
<protein>
    <submittedName>
        <fullName evidence="1">Uncharacterized protein</fullName>
    </submittedName>
</protein>
<accession>W4KAL8</accession>
<evidence type="ECO:0000313" key="2">
    <source>
        <dbReference type="Proteomes" id="UP000030671"/>
    </source>
</evidence>
<dbReference type="EMBL" id="KI925457">
    <property type="protein sequence ID" value="ETW82867.1"/>
    <property type="molecule type" value="Genomic_DNA"/>
</dbReference>
<name>W4KAL8_HETIT</name>
<dbReference type="InParanoid" id="W4KAL8"/>
<organism evidence="1 2">
    <name type="scientific">Heterobasidion irregulare (strain TC 32-1)</name>
    <dbReference type="NCBI Taxonomy" id="747525"/>
    <lineage>
        <taxon>Eukaryota</taxon>
        <taxon>Fungi</taxon>
        <taxon>Dikarya</taxon>
        <taxon>Basidiomycota</taxon>
        <taxon>Agaricomycotina</taxon>
        <taxon>Agaricomycetes</taxon>
        <taxon>Russulales</taxon>
        <taxon>Bondarzewiaceae</taxon>
        <taxon>Heterobasidion</taxon>
        <taxon>Heterobasidion annosum species complex</taxon>
    </lineage>
</organism>
<dbReference type="HOGENOM" id="CLU_1570836_0_0_1"/>
<dbReference type="AlphaFoldDB" id="W4KAL8"/>
<dbReference type="KEGG" id="hir:HETIRDRAFT_439508"/>
<dbReference type="GeneID" id="20675158"/>
<keyword evidence="2" id="KW-1185">Reference proteome</keyword>
<dbReference type="Proteomes" id="UP000030671">
    <property type="component" value="Unassembled WGS sequence"/>
</dbReference>
<reference evidence="1 2" key="1">
    <citation type="journal article" date="2012" name="New Phytol.">
        <title>Insight into trade-off between wood decay and parasitism from the genome of a fungal forest pathogen.</title>
        <authorList>
            <person name="Olson A."/>
            <person name="Aerts A."/>
            <person name="Asiegbu F."/>
            <person name="Belbahri L."/>
            <person name="Bouzid O."/>
            <person name="Broberg A."/>
            <person name="Canback B."/>
            <person name="Coutinho P.M."/>
            <person name="Cullen D."/>
            <person name="Dalman K."/>
            <person name="Deflorio G."/>
            <person name="van Diepen L.T."/>
            <person name="Dunand C."/>
            <person name="Duplessis S."/>
            <person name="Durling M."/>
            <person name="Gonthier P."/>
            <person name="Grimwood J."/>
            <person name="Fossdal C.G."/>
            <person name="Hansson D."/>
            <person name="Henrissat B."/>
            <person name="Hietala A."/>
            <person name="Himmelstrand K."/>
            <person name="Hoffmeister D."/>
            <person name="Hogberg N."/>
            <person name="James T.Y."/>
            <person name="Karlsson M."/>
            <person name="Kohler A."/>
            <person name="Kues U."/>
            <person name="Lee Y.H."/>
            <person name="Lin Y.C."/>
            <person name="Lind M."/>
            <person name="Lindquist E."/>
            <person name="Lombard V."/>
            <person name="Lucas S."/>
            <person name="Lunden K."/>
            <person name="Morin E."/>
            <person name="Murat C."/>
            <person name="Park J."/>
            <person name="Raffaello T."/>
            <person name="Rouze P."/>
            <person name="Salamov A."/>
            <person name="Schmutz J."/>
            <person name="Solheim H."/>
            <person name="Stahlberg J."/>
            <person name="Velez H."/>
            <person name="de Vries R.P."/>
            <person name="Wiebenga A."/>
            <person name="Woodward S."/>
            <person name="Yakovlev I."/>
            <person name="Garbelotto M."/>
            <person name="Martin F."/>
            <person name="Grigoriev I.V."/>
            <person name="Stenlid J."/>
        </authorList>
    </citation>
    <scope>NUCLEOTIDE SEQUENCE [LARGE SCALE GENOMIC DNA]</scope>
    <source>
        <strain evidence="1 2">TC 32-1</strain>
    </source>
</reference>
<gene>
    <name evidence="1" type="ORF">HETIRDRAFT_439508</name>
</gene>
<proteinExistence type="predicted"/>
<sequence>MAVNGITTLPRRLPSTLCTLRRVITRGPFRMGMGIGAPAMSLRAIRTSSTTTTLTCHHPSPLPARCDASPRHAYPISPTRPYVLLSVMAGIDQIRPFDLSASRDCKCTAPFPRTRTHLVPTLSSLQASRAPLPLGRFLYHYSLEQAPTFPLCCFTSRGRLLRYPVPNGSL</sequence>
<dbReference type="RefSeq" id="XP_009545179.1">
    <property type="nucleotide sequence ID" value="XM_009546884.1"/>
</dbReference>